<name>A0A6J4E3H9_9PSED</name>
<feature type="modified residue" description="N6-(pyridoxal phosphate)lysine" evidence="5">
    <location>
        <position position="50"/>
    </location>
</feature>
<dbReference type="PANTHER" id="PTHR43780:SF2">
    <property type="entry name" value="1-AMINOCYCLOPROPANE-1-CARBOXYLATE DEAMINASE-RELATED"/>
    <property type="match status" value="1"/>
</dbReference>
<sequence length="328" mass="34620">MPEPALPLRSPDWTPSATLDPVRLDWLDSASVSLALLRLERIDPLVSGNKWFKLAPHLARAAAQGAEGVISLGGAHSNHLHALAAAGRRFGFPCVGLLRGEPVETPTVSDLRELGMALHWLGYGGYRARHLPGFWEPWAARYPGFLQVPEGGGGLVGAQGCAPLVAMIQEQLPRLGWDDYDALWVAAGTGTTLAGLVLGEGGRHSVFGALAVPPDHGVAQQVSALLAEAGAVDAGYRLLDASRGGFARVDAALAQALFDFEARTGIELDPLYTAKALIALRQHVEAGYLAAGSRVIMLHTGGLQGRRAMLPRLLRLAGYTATSADASR</sequence>
<dbReference type="PIRSF" id="PIRSF006278">
    <property type="entry name" value="ACCD_DCysDesulf"/>
    <property type="match status" value="1"/>
</dbReference>
<proteinExistence type="inferred from homology"/>
<evidence type="ECO:0000256" key="2">
    <source>
        <dbReference type="ARBA" id="ARBA00008639"/>
    </source>
</evidence>
<evidence type="ECO:0000313" key="7">
    <source>
        <dbReference type="EMBL" id="BCG23544.1"/>
    </source>
</evidence>
<comment type="cofactor">
    <cofactor evidence="1">
        <name>pyridoxal 5'-phosphate</name>
        <dbReference type="ChEBI" id="CHEBI:597326"/>
    </cofactor>
</comment>
<dbReference type="AlphaFoldDB" id="A0A6J4E3H9"/>
<evidence type="ECO:0000256" key="5">
    <source>
        <dbReference type="PIRSR" id="PIRSR006278-2"/>
    </source>
</evidence>
<evidence type="ECO:0000256" key="1">
    <source>
        <dbReference type="ARBA" id="ARBA00001933"/>
    </source>
</evidence>
<gene>
    <name evidence="7" type="ORF">TUM18999_17350</name>
</gene>
<dbReference type="EMBL" id="AP023189">
    <property type="protein sequence ID" value="BCG23544.1"/>
    <property type="molecule type" value="Genomic_DNA"/>
</dbReference>
<feature type="active site" description="Nucleophile" evidence="4">
    <location>
        <position position="77"/>
    </location>
</feature>
<dbReference type="InterPro" id="IPR036052">
    <property type="entry name" value="TrpB-like_PALP_sf"/>
</dbReference>
<dbReference type="InterPro" id="IPR027278">
    <property type="entry name" value="ACCD_DCysDesulf"/>
</dbReference>
<dbReference type="GO" id="GO:0019148">
    <property type="term" value="F:D-cysteine desulfhydrase activity"/>
    <property type="evidence" value="ECO:0007669"/>
    <property type="project" value="TreeGrafter"/>
</dbReference>
<dbReference type="KEGG" id="ptw:TUM18999_17350"/>
<dbReference type="SUPFAM" id="SSF53686">
    <property type="entry name" value="Tryptophan synthase beta subunit-like PLP-dependent enzymes"/>
    <property type="match status" value="1"/>
</dbReference>
<evidence type="ECO:0000256" key="4">
    <source>
        <dbReference type="PIRSR" id="PIRSR006278-1"/>
    </source>
</evidence>
<dbReference type="PANTHER" id="PTHR43780">
    <property type="entry name" value="1-AMINOCYCLOPROPANE-1-CARBOXYLATE DEAMINASE-RELATED"/>
    <property type="match status" value="1"/>
</dbReference>
<dbReference type="Proteomes" id="UP000509383">
    <property type="component" value="Chromosome"/>
</dbReference>
<organism evidence="7 8">
    <name type="scientific">Pseudomonas tohonis</name>
    <dbReference type="NCBI Taxonomy" id="2725477"/>
    <lineage>
        <taxon>Bacteria</taxon>
        <taxon>Pseudomonadati</taxon>
        <taxon>Pseudomonadota</taxon>
        <taxon>Gammaproteobacteria</taxon>
        <taxon>Pseudomonadales</taxon>
        <taxon>Pseudomonadaceae</taxon>
        <taxon>Pseudomonas</taxon>
    </lineage>
</organism>
<comment type="similarity">
    <text evidence="2">Belongs to the ACC deaminase/D-cysteine desulfhydrase family.</text>
</comment>
<dbReference type="Gene3D" id="3.40.50.1100">
    <property type="match status" value="2"/>
</dbReference>
<feature type="domain" description="Tryptophan synthase beta chain-like PALP" evidence="6">
    <location>
        <begin position="35"/>
        <end position="301"/>
    </location>
</feature>
<accession>A0A6J4E3H9</accession>
<evidence type="ECO:0000313" key="8">
    <source>
        <dbReference type="Proteomes" id="UP000509383"/>
    </source>
</evidence>
<evidence type="ECO:0000259" key="6">
    <source>
        <dbReference type="Pfam" id="PF00291"/>
    </source>
</evidence>
<evidence type="ECO:0000256" key="3">
    <source>
        <dbReference type="ARBA" id="ARBA00022898"/>
    </source>
</evidence>
<dbReference type="InterPro" id="IPR001926">
    <property type="entry name" value="TrpB-like_PALP"/>
</dbReference>
<reference evidence="7 8" key="1">
    <citation type="submission" date="2020-05" db="EMBL/GenBank/DDBJ databases">
        <title>Characterization of novel class B3 metallo-beta-lactamase from novel Pseudomonas species.</title>
        <authorList>
            <person name="Yamada K."/>
            <person name="Aoki K."/>
            <person name="Ishii Y."/>
        </authorList>
    </citation>
    <scope>NUCLEOTIDE SEQUENCE [LARGE SCALE GENOMIC DNA]</scope>
    <source>
        <strain evidence="7 8">TUM18999</strain>
    </source>
</reference>
<protein>
    <submittedName>
        <fullName evidence="7">1-aminocyclopropane-1-carboxylate deaminase</fullName>
    </submittedName>
</protein>
<dbReference type="Pfam" id="PF00291">
    <property type="entry name" value="PALP"/>
    <property type="match status" value="1"/>
</dbReference>
<keyword evidence="3 5" id="KW-0663">Pyridoxal phosphate</keyword>